<gene>
    <name evidence="1" type="ORF">PQJ73_03925</name>
</gene>
<organism evidence="1 2">
    <name type="scientific">Rhodoplanes tepidamans</name>
    <name type="common">Rhodoplanes cryptolactis</name>
    <dbReference type="NCBI Taxonomy" id="200616"/>
    <lineage>
        <taxon>Bacteria</taxon>
        <taxon>Pseudomonadati</taxon>
        <taxon>Pseudomonadota</taxon>
        <taxon>Alphaproteobacteria</taxon>
        <taxon>Hyphomicrobiales</taxon>
        <taxon>Nitrobacteraceae</taxon>
        <taxon>Rhodoplanes</taxon>
    </lineage>
</organism>
<accession>A0ABT5J5F0</accession>
<dbReference type="RefSeq" id="WP_272775669.1">
    <property type="nucleotide sequence ID" value="NZ_JAQQLI010000003.1"/>
</dbReference>
<keyword evidence="2" id="KW-1185">Reference proteome</keyword>
<proteinExistence type="predicted"/>
<reference evidence="1" key="1">
    <citation type="journal article" date="2023" name="Microbiol Resour">
        <title>Genome Sequences of Rhodoplanes serenus and Two Thermotolerant Strains, Rhodoplanes tepidamans and 'Rhodoplanes cryptolactis,' Further Refine the Genus.</title>
        <authorList>
            <person name="Rayyan A.A."/>
            <person name="Kyndt J.A."/>
        </authorList>
    </citation>
    <scope>NUCLEOTIDE SEQUENCE</scope>
    <source>
        <strain evidence="1">DSM 9987</strain>
    </source>
</reference>
<comment type="caution">
    <text evidence="1">The sequence shown here is derived from an EMBL/GenBank/DDBJ whole genome shotgun (WGS) entry which is preliminary data.</text>
</comment>
<evidence type="ECO:0000313" key="2">
    <source>
        <dbReference type="Proteomes" id="UP001165652"/>
    </source>
</evidence>
<dbReference type="Proteomes" id="UP001165652">
    <property type="component" value="Unassembled WGS sequence"/>
</dbReference>
<protein>
    <submittedName>
        <fullName evidence="1">Uncharacterized protein</fullName>
    </submittedName>
</protein>
<name>A0ABT5J5F0_RHOTP</name>
<dbReference type="EMBL" id="JAQQLI010000003">
    <property type="protein sequence ID" value="MDC7784823.1"/>
    <property type="molecule type" value="Genomic_DNA"/>
</dbReference>
<evidence type="ECO:0000313" key="1">
    <source>
        <dbReference type="EMBL" id="MDC7784823.1"/>
    </source>
</evidence>
<sequence length="183" mass="19765">MKIEAMIPEDGMIQDPREWSREGWTTEPEELEVRKVADATGPAFKASGKAWTRGGLALVLVNVAVAPAFVEAVKKQSGQDLTGFKVGVVLLTHLATSYPLARFATIEDAAAAVELSESVGDWWEDVDHALVDKIAAGTAKTPESVMRVSEVWRAAGFVEITLPPAEMSCLVMKRQFAAPQINA</sequence>
<reference evidence="1" key="2">
    <citation type="submission" date="2023-02" db="EMBL/GenBank/DDBJ databases">
        <authorList>
            <person name="Rayyan A."/>
            <person name="Meyer T."/>
            <person name="Kyndt J.A."/>
        </authorList>
    </citation>
    <scope>NUCLEOTIDE SEQUENCE</scope>
    <source>
        <strain evidence="1">DSM 9987</strain>
    </source>
</reference>